<keyword evidence="3" id="KW-0687">Ribonucleoprotein</keyword>
<reference evidence="5 6" key="1">
    <citation type="journal article" name="Nat. Commun.">
        <title>Undinarchaeota illuminate DPANN phylogeny and the impact of gene transfer on archaeal evolution.</title>
        <authorList>
            <person name="Dombrowski N."/>
            <person name="Williams T.A."/>
            <person name="Sun J."/>
            <person name="Woodcroft B.J."/>
            <person name="Lee J.H."/>
            <person name="Minh B.Q."/>
            <person name="Rinke C."/>
            <person name="Spang A."/>
        </authorList>
    </citation>
    <scope>NUCLEOTIDE SEQUENCE [LARGE SCALE GENOMIC DNA]</scope>
    <source>
        <strain evidence="5">MAG_bin1129</strain>
    </source>
</reference>
<keyword evidence="6" id="KW-1185">Reference proteome</keyword>
<protein>
    <recommendedName>
        <fullName evidence="4">30S ribosomal protein S17</fullName>
    </recommendedName>
</protein>
<dbReference type="PRINTS" id="PR00973">
    <property type="entry name" value="RIBOSOMALS17"/>
</dbReference>
<dbReference type="PANTHER" id="PTHR10744">
    <property type="entry name" value="40S RIBOSOMAL PROTEIN S11 FAMILY MEMBER"/>
    <property type="match status" value="1"/>
</dbReference>
<evidence type="ECO:0000313" key="6">
    <source>
        <dbReference type="Proteomes" id="UP000646946"/>
    </source>
</evidence>
<dbReference type="Pfam" id="PF00366">
    <property type="entry name" value="Ribosomal_S17"/>
    <property type="match status" value="1"/>
</dbReference>
<dbReference type="EMBL" id="DVAB01000024">
    <property type="protein sequence ID" value="HIK00490.1"/>
    <property type="molecule type" value="Genomic_DNA"/>
</dbReference>
<gene>
    <name evidence="5" type="ORF">H1016_03050</name>
</gene>
<evidence type="ECO:0000256" key="4">
    <source>
        <dbReference type="NCBIfam" id="TIGR03630"/>
    </source>
</evidence>
<accession>A0A832UVI6</accession>
<name>A0A832UVI6_9ARCH</name>
<sequence>MQTECTDIHCPKHAGLATHGAKLEAVVVSDKMKRSVVVEREYPFYVPKYERYERRTTRIQAHNPDCIKAKIGDRVLLRGCRPISKLKSFVIIEKIGGK</sequence>
<evidence type="ECO:0000313" key="5">
    <source>
        <dbReference type="EMBL" id="HIK00490.1"/>
    </source>
</evidence>
<dbReference type="Proteomes" id="UP000646946">
    <property type="component" value="Unassembled WGS sequence"/>
</dbReference>
<dbReference type="AlphaFoldDB" id="A0A832UVI6"/>
<dbReference type="InterPro" id="IPR028333">
    <property type="entry name" value="Ribosomal_uS17_arc/euk"/>
</dbReference>
<dbReference type="InterPro" id="IPR012340">
    <property type="entry name" value="NA-bd_OB-fold"/>
</dbReference>
<evidence type="ECO:0000256" key="3">
    <source>
        <dbReference type="ARBA" id="ARBA00023274"/>
    </source>
</evidence>
<comment type="similarity">
    <text evidence="1">Belongs to the universal ribosomal protein uS17 family.</text>
</comment>
<dbReference type="InterPro" id="IPR000266">
    <property type="entry name" value="Ribosomal_uS17"/>
</dbReference>
<organism evidence="5 6">
    <name type="scientific">Candidatus Naiadarchaeum limnaeum</name>
    <dbReference type="NCBI Taxonomy" id="2756139"/>
    <lineage>
        <taxon>Archaea</taxon>
        <taxon>Candidatus Undinarchaeota</taxon>
        <taxon>Candidatus Undinarchaeia</taxon>
        <taxon>Candidatus Naiadarchaeales</taxon>
        <taxon>Candidatus Naiadarchaeaceae</taxon>
        <taxon>Candidatus Naiadarchaeum</taxon>
    </lineage>
</organism>
<dbReference type="CDD" id="cd00364">
    <property type="entry name" value="Ribosomal_uS17"/>
    <property type="match status" value="1"/>
</dbReference>
<dbReference type="GO" id="GO:0022627">
    <property type="term" value="C:cytosolic small ribosomal subunit"/>
    <property type="evidence" value="ECO:0007669"/>
    <property type="project" value="UniProtKB-UniRule"/>
</dbReference>
<keyword evidence="2 5" id="KW-0689">Ribosomal protein</keyword>
<dbReference type="GO" id="GO:0006412">
    <property type="term" value="P:translation"/>
    <property type="evidence" value="ECO:0007669"/>
    <property type="project" value="UniProtKB-UniRule"/>
</dbReference>
<proteinExistence type="inferred from homology"/>
<dbReference type="SUPFAM" id="SSF50249">
    <property type="entry name" value="Nucleic acid-binding proteins"/>
    <property type="match status" value="1"/>
</dbReference>
<dbReference type="PANTHER" id="PTHR10744:SF9">
    <property type="entry name" value="40S RIBOSOMAL PROTEIN S11-RELATED"/>
    <property type="match status" value="1"/>
</dbReference>
<dbReference type="GO" id="GO:0003735">
    <property type="term" value="F:structural constituent of ribosome"/>
    <property type="evidence" value="ECO:0007669"/>
    <property type="project" value="UniProtKB-UniRule"/>
</dbReference>
<evidence type="ECO:0000256" key="2">
    <source>
        <dbReference type="ARBA" id="ARBA00022980"/>
    </source>
</evidence>
<dbReference type="Gene3D" id="2.40.50.1000">
    <property type="match status" value="1"/>
</dbReference>
<dbReference type="NCBIfam" id="TIGR03630">
    <property type="entry name" value="uS17_arch"/>
    <property type="match status" value="1"/>
</dbReference>
<comment type="caution">
    <text evidence="5">The sequence shown here is derived from an EMBL/GenBank/DDBJ whole genome shotgun (WGS) entry which is preliminary data.</text>
</comment>
<evidence type="ECO:0000256" key="1">
    <source>
        <dbReference type="ARBA" id="ARBA00010254"/>
    </source>
</evidence>